<comment type="catalytic activity">
    <reaction evidence="5">
        <text>GTP + H2O = GDP + phosphate + H(+)</text>
        <dbReference type="Rhea" id="RHEA:19669"/>
        <dbReference type="ChEBI" id="CHEBI:15377"/>
        <dbReference type="ChEBI" id="CHEBI:15378"/>
        <dbReference type="ChEBI" id="CHEBI:37565"/>
        <dbReference type="ChEBI" id="CHEBI:43474"/>
        <dbReference type="ChEBI" id="CHEBI:58189"/>
    </reaction>
    <physiologicalReaction direction="left-to-right" evidence="5">
        <dbReference type="Rhea" id="RHEA:19670"/>
    </physiologicalReaction>
</comment>
<name>A0ABS7KZU6_CLOSR</name>
<evidence type="ECO:0000313" key="8">
    <source>
        <dbReference type="EMBL" id="MBY0756329.1"/>
    </source>
</evidence>
<dbReference type="SUPFAM" id="SSF90002">
    <property type="entry name" value="Hypothetical protein YjiA, C-terminal domain"/>
    <property type="match status" value="1"/>
</dbReference>
<evidence type="ECO:0000256" key="2">
    <source>
        <dbReference type="ARBA" id="ARBA00022801"/>
    </source>
</evidence>
<dbReference type="InterPro" id="IPR027417">
    <property type="entry name" value="P-loop_NTPase"/>
</dbReference>
<feature type="domain" description="CobW/HypB/UreG nucleotide-binding" evidence="6">
    <location>
        <begin position="5"/>
        <end position="179"/>
    </location>
</feature>
<evidence type="ECO:0000313" key="9">
    <source>
        <dbReference type="Proteomes" id="UP001299068"/>
    </source>
</evidence>
<organism evidence="8 9">
    <name type="scientific">Clostridium sardiniense</name>
    <name type="common">Clostridium absonum</name>
    <dbReference type="NCBI Taxonomy" id="29369"/>
    <lineage>
        <taxon>Bacteria</taxon>
        <taxon>Bacillati</taxon>
        <taxon>Bacillota</taxon>
        <taxon>Clostridia</taxon>
        <taxon>Eubacteriales</taxon>
        <taxon>Clostridiaceae</taxon>
        <taxon>Clostridium</taxon>
    </lineage>
</organism>
<feature type="domain" description="CobW C-terminal" evidence="7">
    <location>
        <begin position="250"/>
        <end position="332"/>
    </location>
</feature>
<keyword evidence="2" id="KW-0378">Hydrolase</keyword>
<evidence type="ECO:0000259" key="6">
    <source>
        <dbReference type="Pfam" id="PF02492"/>
    </source>
</evidence>
<gene>
    <name evidence="8" type="ORF">K5V21_12810</name>
</gene>
<dbReference type="InterPro" id="IPR003495">
    <property type="entry name" value="CobW/HypB/UreG_nucleotide-bd"/>
</dbReference>
<dbReference type="Proteomes" id="UP001299068">
    <property type="component" value="Unassembled WGS sequence"/>
</dbReference>
<dbReference type="Gene3D" id="3.40.50.300">
    <property type="entry name" value="P-loop containing nucleotide triphosphate hydrolases"/>
    <property type="match status" value="1"/>
</dbReference>
<dbReference type="EMBL" id="JAIKTU010000010">
    <property type="protein sequence ID" value="MBY0756329.1"/>
    <property type="molecule type" value="Genomic_DNA"/>
</dbReference>
<dbReference type="Gene3D" id="3.30.1220.10">
    <property type="entry name" value="CobW-like, C-terminal domain"/>
    <property type="match status" value="1"/>
</dbReference>
<dbReference type="PANTHER" id="PTHR13748">
    <property type="entry name" value="COBW-RELATED"/>
    <property type="match status" value="1"/>
</dbReference>
<evidence type="ECO:0000259" key="7">
    <source>
        <dbReference type="Pfam" id="PF07683"/>
    </source>
</evidence>
<evidence type="ECO:0000256" key="5">
    <source>
        <dbReference type="ARBA" id="ARBA00049117"/>
    </source>
</evidence>
<evidence type="ECO:0000256" key="1">
    <source>
        <dbReference type="ARBA" id="ARBA00022741"/>
    </source>
</evidence>
<keyword evidence="3" id="KW-0143">Chaperone</keyword>
<dbReference type="InterPro" id="IPR011629">
    <property type="entry name" value="CobW-like_C"/>
</dbReference>
<reference evidence="8 9" key="1">
    <citation type="journal article" date="2021" name="Cell Host Microbe">
        <title>in vivo commensal control of Clostridioides difficile virulence.</title>
        <authorList>
            <person name="Girinathan B.P."/>
            <person name="Dibenedetto N."/>
            <person name="Worley J.N."/>
            <person name="Peltier J."/>
            <person name="Arrieta-Ortiz M.L."/>
            <person name="Rupa Christinal Immanuel S."/>
            <person name="Lavin R."/>
            <person name="Delaney M.L."/>
            <person name="Cummins C."/>
            <person name="Hoffmann M."/>
            <person name="Luo Y."/>
            <person name="Gonzalez-Escalona N."/>
            <person name="Allard M."/>
            <person name="Onderdonk A.B."/>
            <person name="Gerber G.K."/>
            <person name="Sonenshein A.L."/>
            <person name="Baliga N."/>
            <person name="Dupuy B."/>
            <person name="Bry L."/>
        </authorList>
    </citation>
    <scope>NUCLEOTIDE SEQUENCE [LARGE SCALE GENOMIC DNA]</scope>
    <source>
        <strain evidence="8 9">DSM 599</strain>
    </source>
</reference>
<proteinExistence type="inferred from homology"/>
<keyword evidence="9" id="KW-1185">Reference proteome</keyword>
<protein>
    <submittedName>
        <fullName evidence="8">GTP-binding protein</fullName>
    </submittedName>
</protein>
<evidence type="ECO:0000256" key="3">
    <source>
        <dbReference type="ARBA" id="ARBA00023186"/>
    </source>
</evidence>
<accession>A0ABS7KZU6</accession>
<dbReference type="InterPro" id="IPR036627">
    <property type="entry name" value="CobW-likC_sf"/>
</dbReference>
<dbReference type="PANTHER" id="PTHR13748:SF62">
    <property type="entry name" value="COBW DOMAIN-CONTAINING PROTEIN"/>
    <property type="match status" value="1"/>
</dbReference>
<comment type="similarity">
    <text evidence="4">Belongs to the SIMIBI class G3E GTPase family. ZNG1 subfamily.</text>
</comment>
<dbReference type="RefSeq" id="WP_221861585.1">
    <property type="nucleotide sequence ID" value="NZ_JAIKTU010000010.1"/>
</dbReference>
<dbReference type="InterPro" id="IPR051316">
    <property type="entry name" value="Zinc-reg_GTPase_activator"/>
</dbReference>
<keyword evidence="1" id="KW-0547">Nucleotide-binding</keyword>
<dbReference type="CDD" id="cd03112">
    <property type="entry name" value="CobW-like"/>
    <property type="match status" value="1"/>
</dbReference>
<comment type="caution">
    <text evidence="8">The sequence shown here is derived from an EMBL/GenBank/DDBJ whole genome shotgun (WGS) entry which is preliminary data.</text>
</comment>
<dbReference type="Pfam" id="PF02492">
    <property type="entry name" value="cobW"/>
    <property type="match status" value="1"/>
</dbReference>
<evidence type="ECO:0000256" key="4">
    <source>
        <dbReference type="ARBA" id="ARBA00034320"/>
    </source>
</evidence>
<dbReference type="Pfam" id="PF07683">
    <property type="entry name" value="CobW_C"/>
    <property type="match status" value="1"/>
</dbReference>
<dbReference type="SUPFAM" id="SSF52540">
    <property type="entry name" value="P-loop containing nucleoside triphosphate hydrolases"/>
    <property type="match status" value="1"/>
</dbReference>
<sequence length="333" mass="37760">MKIKVDIISGFLGAGKTTFINKLLENKEYKNDVALIENEFGDIGIDGDLIRNPDINIKEINAGCICCSVADNFHSGIITIIEKYKPKRMIIEPSGVAKLSEIVSICNKDNLKDLLEINSIITVVDGTKFNLYLKNFSEFYINQIKNANFIFISRKENLGDDLDKVINEIKSLNKKVKIINILEELNLEKIDEDIRKRTLNKNSLDFNNVFLHNELTSTVLSANNKNNTAIEKGSFKIANKGTLNRTKAAFQSIGINTEKIFSEDELRNVINKTKYFGDILRVKGFVQLNENEYFQFNFVPDELEINIVKYKGTGKVSIIGQRLNKKGLESLFS</sequence>